<dbReference type="PROSITE" id="PS51318">
    <property type="entry name" value="TAT"/>
    <property type="match status" value="1"/>
</dbReference>
<organism evidence="1 2">
    <name type="scientific">Caulobacter vibrioides (strain ATCC 19089 / CIP 103742 / CB 15)</name>
    <name type="common">Caulobacter crescentus</name>
    <dbReference type="NCBI Taxonomy" id="190650"/>
    <lineage>
        <taxon>Bacteria</taxon>
        <taxon>Pseudomonadati</taxon>
        <taxon>Pseudomonadota</taxon>
        <taxon>Alphaproteobacteria</taxon>
        <taxon>Caulobacterales</taxon>
        <taxon>Caulobacteraceae</taxon>
        <taxon>Caulobacter</taxon>
    </lineage>
</organism>
<proteinExistence type="predicted"/>
<gene>
    <name evidence="1" type="ordered locus">CC_2035</name>
</gene>
<dbReference type="InterPro" id="IPR012669">
    <property type="entry name" value="Pectate_lyase"/>
</dbReference>
<evidence type="ECO:0008006" key="3">
    <source>
        <dbReference type="Google" id="ProtNLM"/>
    </source>
</evidence>
<dbReference type="STRING" id="190650.CC_2035"/>
<sequence length="569" mass="63022">MTEPSLAREVRSPIHRCKLRAVRSLWMPLSPLSRRRLMATSAAAFAVAGALTPLRAFAAPTRDAALETMKKATRFMVDKVAYKGGYVWSYLPDLSRRWGEMEAYPTMIWVQPPGTATMGHVFLDAYHATGDEAYYDAACKAAEALIAIQHPAGGWNYLGDLAGEASIRKWYDTIGKNGWRLEEFQHYYGNATFDDAGTAESSQFLLRLYVEKQDKRFKPALDKALQFVVDSQYPNGGWPQRFPLKTEFQNHGRPDYTGYITFNDDVAGENIKFLIMIWQTLGDPRALPAIKKAMDCFVICQQPQPQPAWGLQHHVDTLKPAAARSYEPEAFASHTTGANIASCMDFYQLTGDPKYLARLGEALDWLDSIRLPQEIQKGRPYPTFIEVGTGKPLYVHRRGSNVVNGEYYTDENPHGTVIHYSSFRAVNVDGLRKRLAKLKAMSPEVASKDSPLKGGRKALPKYFTTGDISVSDLNVDTLKADAGQTSPDKVASLIASLNAEGWWPTELRATSNPYIGDGSPTPAPGDFSQTRVGDATDTSPYITDTPKIGISTGTYIENMAALIKYVTAS</sequence>
<dbReference type="KEGG" id="ccr:CC_2035"/>
<dbReference type="PATRIC" id="fig|190650.5.peg.2055"/>
<dbReference type="SMR" id="Q9A6P9"/>
<dbReference type="EMBL" id="AE005673">
    <property type="protein sequence ID" value="AAK24010.1"/>
    <property type="molecule type" value="Genomic_DNA"/>
</dbReference>
<reference evidence="1 2" key="1">
    <citation type="journal article" date="2001" name="Proc. Natl. Acad. Sci. U.S.A.">
        <title>Complete genome sequence of Caulobacter crescentus.</title>
        <authorList>
            <person name="Nierman W.C."/>
            <person name="Feldblyum T.V."/>
            <person name="Laub M.T."/>
            <person name="Paulsen I.T."/>
            <person name="Nelson K.E."/>
            <person name="Eisen J.A."/>
            <person name="Heidelberg J.F."/>
            <person name="Alley M.R."/>
            <person name="Ohta N."/>
            <person name="Maddock J.R."/>
            <person name="Potocka I."/>
            <person name="Nelson W.C."/>
            <person name="Newton A."/>
            <person name="Stephens C."/>
            <person name="Phadke N.D."/>
            <person name="Ely B."/>
            <person name="DeBoy R.T."/>
            <person name="Dodson R.J."/>
            <person name="Durkin A.S."/>
            <person name="Gwinn M.L."/>
            <person name="Haft D.H."/>
            <person name="Kolonay J.F."/>
            <person name="Smit J."/>
            <person name="Craven M.B."/>
            <person name="Khouri H."/>
            <person name="Shetty J."/>
            <person name="Berry K."/>
            <person name="Utterback T."/>
            <person name="Tran K."/>
            <person name="Wolf A."/>
            <person name="Vamathevan J."/>
            <person name="Ermolaeva M."/>
            <person name="White O."/>
            <person name="Salzberg S.L."/>
            <person name="Venter J.C."/>
            <person name="Shapiro L."/>
            <person name="Fraser C.M."/>
        </authorList>
    </citation>
    <scope>NUCLEOTIDE SEQUENCE [LARGE SCALE GENOMIC DNA]</scope>
    <source>
        <strain evidence="2">ATCC 19089 / CB15</strain>
    </source>
</reference>
<dbReference type="eggNOG" id="COG1331">
    <property type="taxonomic scope" value="Bacteria"/>
</dbReference>
<name>Q9A6P9_CAUVC</name>
<dbReference type="Proteomes" id="UP000001816">
    <property type="component" value="Chromosome"/>
</dbReference>
<dbReference type="Pfam" id="PF09492">
    <property type="entry name" value="Pec_lyase"/>
    <property type="match status" value="1"/>
</dbReference>
<evidence type="ECO:0000313" key="1">
    <source>
        <dbReference type="EMBL" id="AAK24010.1"/>
    </source>
</evidence>
<protein>
    <recommendedName>
        <fullName evidence="3">Pectate lyase</fullName>
    </recommendedName>
</protein>
<dbReference type="PIR" id="F87501">
    <property type="entry name" value="F87501"/>
</dbReference>
<keyword evidence="2" id="KW-1185">Reference proteome</keyword>
<dbReference type="InterPro" id="IPR006311">
    <property type="entry name" value="TAT_signal"/>
</dbReference>
<dbReference type="AlphaFoldDB" id="Q9A6P9"/>
<dbReference type="CAZy" id="PL10">
    <property type="family name" value="Polysaccharide Lyase Family 10"/>
</dbReference>
<dbReference type="EnsemblBacteria" id="AAK24010">
    <property type="protein sequence ID" value="AAK24010"/>
    <property type="gene ID" value="CC_2035"/>
</dbReference>
<dbReference type="SUPFAM" id="SSF81853">
    <property type="entry name" value="Family 10 polysaccharide lyase"/>
    <property type="match status" value="1"/>
</dbReference>
<dbReference type="BioCyc" id="CAULO:CC2035-MONOMER"/>
<dbReference type="HOGENOM" id="CLU_037299_0_0_5"/>
<accession>Q9A6P9</accession>
<evidence type="ECO:0000313" key="2">
    <source>
        <dbReference type="Proteomes" id="UP000001816"/>
    </source>
</evidence>
<dbReference type="Gene3D" id="1.50.10.20">
    <property type="match status" value="1"/>
</dbReference>